<evidence type="ECO:0008006" key="4">
    <source>
        <dbReference type="Google" id="ProtNLM"/>
    </source>
</evidence>
<reference evidence="2 3" key="1">
    <citation type="submission" date="2020-06" db="EMBL/GenBank/DDBJ databases">
        <authorList>
            <person name="Li R."/>
            <person name="Bekaert M."/>
        </authorList>
    </citation>
    <scope>NUCLEOTIDE SEQUENCE [LARGE SCALE GENOMIC DNA]</scope>
    <source>
        <strain evidence="3">wild</strain>
    </source>
</reference>
<dbReference type="SUPFAM" id="SSF63825">
    <property type="entry name" value="YWTD domain"/>
    <property type="match status" value="1"/>
</dbReference>
<dbReference type="EMBL" id="CACVKT020007235">
    <property type="protein sequence ID" value="CAC5406512.1"/>
    <property type="molecule type" value="Genomic_DNA"/>
</dbReference>
<dbReference type="InterPro" id="IPR011042">
    <property type="entry name" value="6-blade_b-propeller_TolB-like"/>
</dbReference>
<feature type="coiled-coil region" evidence="1">
    <location>
        <begin position="116"/>
        <end position="183"/>
    </location>
</feature>
<evidence type="ECO:0000313" key="3">
    <source>
        <dbReference type="Proteomes" id="UP000507470"/>
    </source>
</evidence>
<accession>A0A6J8DGM1</accession>
<keyword evidence="1" id="KW-0175">Coiled coil</keyword>
<gene>
    <name evidence="2" type="ORF">MCOR_40083</name>
</gene>
<protein>
    <recommendedName>
        <fullName evidence="4">B box-type domain-containing protein</fullName>
    </recommendedName>
</protein>
<organism evidence="2 3">
    <name type="scientific">Mytilus coruscus</name>
    <name type="common">Sea mussel</name>
    <dbReference type="NCBI Taxonomy" id="42192"/>
    <lineage>
        <taxon>Eukaryota</taxon>
        <taxon>Metazoa</taxon>
        <taxon>Spiralia</taxon>
        <taxon>Lophotrochozoa</taxon>
        <taxon>Mollusca</taxon>
        <taxon>Bivalvia</taxon>
        <taxon>Autobranchia</taxon>
        <taxon>Pteriomorphia</taxon>
        <taxon>Mytilida</taxon>
        <taxon>Mytiloidea</taxon>
        <taxon>Mytilidae</taxon>
        <taxon>Mytilinae</taxon>
        <taxon>Mytilus</taxon>
    </lineage>
</organism>
<evidence type="ECO:0000313" key="2">
    <source>
        <dbReference type="EMBL" id="CAC5406512.1"/>
    </source>
</evidence>
<dbReference type="AlphaFoldDB" id="A0A6J8DGM1"/>
<dbReference type="SUPFAM" id="SSF101898">
    <property type="entry name" value="NHL repeat"/>
    <property type="match status" value="1"/>
</dbReference>
<evidence type="ECO:0000256" key="1">
    <source>
        <dbReference type="SAM" id="Coils"/>
    </source>
</evidence>
<proteinExistence type="predicted"/>
<dbReference type="Gene3D" id="2.120.10.30">
    <property type="entry name" value="TolB, C-terminal domain"/>
    <property type="match status" value="1"/>
</dbReference>
<name>A0A6J8DGM1_MYTCO</name>
<dbReference type="OrthoDB" id="6101175at2759"/>
<keyword evidence="3" id="KW-1185">Reference proteome</keyword>
<dbReference type="Proteomes" id="UP000507470">
    <property type="component" value="Unassembled WGS sequence"/>
</dbReference>
<sequence length="754" mass="85922">MKQFIDLNRNQVDLRQCFQKYRFKKEADKAIFSERKHQIMATSVPSCGVCEYRHIFKPASICKCIVENHTKCQNIVNLDDIVKNTKTSNAFLEVHETLHEVAENIKQLRRDKNCNLKMLSENRRQIECEIQQVRLNINQHLDKLQENFITELHEKEKRENTKISQLIKTLDEHEIKVAEHQKNITYIKQYESDLQTFLALKQLEADVDDTCQFIDSLSESDTLNRVNIKFSINSSLTDITNIVPVFGKIYIKNSSPSVVITKKKRKQAQLIVHRNAPVSIENIQTELQQTINTIADARGCCILPDCRMVFTYPDLNKVSVVKQDGSVDFSVSVTAAYGVAYNDEDNTMAISSCWNDIGNQITIIDLTKQKAKTKVTPSGQTISIAPTYKTLVYHIYNNAIRAMDLTDESTRDLITENMDTAINIAVSGHKLYYSSCMYHTVVCCDLNGTKQWSFKDTNLLMHPYGISVDNGGNVKQIECEIQQVRLNINQHLDKLQENFIAELHEIEKRENTKISQLIKTLDEHEIKVAEHQKNITYIKQYESDLQTFLALKQLEADVDDTCQFIDSLSETAKSVAYNNEDNSIAISSCWGKHCNTITIIDLTKRKVKKTISPVRQTIGIMATNNKLIYKIYNKAIQVMDLTDETTRDITTENMDIAIRIAISGNKLYYSSSVYHTVVCCNLDGTKQWSFKDENIVKSPCGISADNDGNVYGVGSGTNNVVVVSHDGQKHREFLSLKDVLKSPFAINFGRETSH</sequence>
<feature type="coiled-coil region" evidence="1">
    <location>
        <begin position="474"/>
        <end position="534"/>
    </location>
</feature>